<evidence type="ECO:0000313" key="2">
    <source>
        <dbReference type="EMBL" id="GAG05736.1"/>
    </source>
</evidence>
<accession>X0VZ29</accession>
<gene>
    <name evidence="2" type="ORF">S01H1_32763</name>
</gene>
<dbReference type="InterPro" id="IPR025877">
    <property type="entry name" value="MobA-like_NTP_Trfase"/>
</dbReference>
<dbReference type="Gene3D" id="3.90.550.10">
    <property type="entry name" value="Spore Coat Polysaccharide Biosynthesis Protein SpsA, Chain A"/>
    <property type="match status" value="1"/>
</dbReference>
<dbReference type="GO" id="GO:0016779">
    <property type="term" value="F:nucleotidyltransferase activity"/>
    <property type="evidence" value="ECO:0007669"/>
    <property type="project" value="UniProtKB-ARBA"/>
</dbReference>
<dbReference type="AlphaFoldDB" id="X0VZ29"/>
<dbReference type="PANTHER" id="PTHR43777">
    <property type="entry name" value="MOLYBDENUM COFACTOR CYTIDYLYLTRANSFERASE"/>
    <property type="match status" value="1"/>
</dbReference>
<sequence>MIWAMILAAGESKRMGKPKLLLPFGEKTMIETIVATVVSSKVEQTLVILGSDQEKIEEKIKNYSVKIVYNRDFRSGMLSSVQCGFKFLPEETRAVLVVLGDQPKISTTVINKLIDAYKSSGKGIVLPVYKKERGHPVLIDVKYGEEVENLSPDVGLRGTVYNHPEDILEVDVETLSIFQDIDSESDYKRELEKKE</sequence>
<reference evidence="2" key="1">
    <citation type="journal article" date="2014" name="Front. Microbiol.">
        <title>High frequency of phylogenetically diverse reductive dehalogenase-homologous genes in deep subseafloor sedimentary metagenomes.</title>
        <authorList>
            <person name="Kawai M."/>
            <person name="Futagami T."/>
            <person name="Toyoda A."/>
            <person name="Takaki Y."/>
            <person name="Nishi S."/>
            <person name="Hori S."/>
            <person name="Arai W."/>
            <person name="Tsubouchi T."/>
            <person name="Morono Y."/>
            <person name="Uchiyama I."/>
            <person name="Ito T."/>
            <person name="Fujiyama A."/>
            <person name="Inagaki F."/>
            <person name="Takami H."/>
        </authorList>
    </citation>
    <scope>NUCLEOTIDE SEQUENCE</scope>
    <source>
        <strain evidence="2">Expedition CK06-06</strain>
    </source>
</reference>
<dbReference type="EMBL" id="BARS01020306">
    <property type="protein sequence ID" value="GAG05736.1"/>
    <property type="molecule type" value="Genomic_DNA"/>
</dbReference>
<dbReference type="Pfam" id="PF12804">
    <property type="entry name" value="NTP_transf_3"/>
    <property type="match status" value="1"/>
</dbReference>
<dbReference type="CDD" id="cd04182">
    <property type="entry name" value="GT_2_like_f"/>
    <property type="match status" value="1"/>
</dbReference>
<evidence type="ECO:0000259" key="1">
    <source>
        <dbReference type="Pfam" id="PF12804"/>
    </source>
</evidence>
<organism evidence="2">
    <name type="scientific">marine sediment metagenome</name>
    <dbReference type="NCBI Taxonomy" id="412755"/>
    <lineage>
        <taxon>unclassified sequences</taxon>
        <taxon>metagenomes</taxon>
        <taxon>ecological metagenomes</taxon>
    </lineage>
</organism>
<dbReference type="InterPro" id="IPR029044">
    <property type="entry name" value="Nucleotide-diphossugar_trans"/>
</dbReference>
<comment type="caution">
    <text evidence="2">The sequence shown here is derived from an EMBL/GenBank/DDBJ whole genome shotgun (WGS) entry which is preliminary data.</text>
</comment>
<name>X0VZ29_9ZZZZ</name>
<protein>
    <recommendedName>
        <fullName evidence="1">MobA-like NTP transferase domain-containing protein</fullName>
    </recommendedName>
</protein>
<dbReference type="SUPFAM" id="SSF53448">
    <property type="entry name" value="Nucleotide-diphospho-sugar transferases"/>
    <property type="match status" value="1"/>
</dbReference>
<dbReference type="PANTHER" id="PTHR43777:SF1">
    <property type="entry name" value="MOLYBDENUM COFACTOR CYTIDYLYLTRANSFERASE"/>
    <property type="match status" value="1"/>
</dbReference>
<feature type="domain" description="MobA-like NTP transferase" evidence="1">
    <location>
        <begin position="4"/>
        <end position="161"/>
    </location>
</feature>
<proteinExistence type="predicted"/>